<evidence type="ECO:0000256" key="3">
    <source>
        <dbReference type="ARBA" id="ARBA00022729"/>
    </source>
</evidence>
<reference evidence="8 9" key="1">
    <citation type="submission" date="2013-04" db="EMBL/GenBank/DDBJ databases">
        <title>The Genome Sequence of Parabacteroides gordonii DSM 23371.</title>
        <authorList>
            <consortium name="The Broad Institute Genomics Platform"/>
            <person name="Earl A."/>
            <person name="Ward D."/>
            <person name="Feldgarden M."/>
            <person name="Gevers D."/>
            <person name="Martens E."/>
            <person name="Sakamoto M."/>
            <person name="Benno Y."/>
            <person name="Suzuki N."/>
            <person name="Matsunaga N."/>
            <person name="Koshihara K."/>
            <person name="Seki M."/>
            <person name="Komiya H."/>
            <person name="Walker B."/>
            <person name="Young S."/>
            <person name="Zeng Q."/>
            <person name="Gargeya S."/>
            <person name="Fitzgerald M."/>
            <person name="Haas B."/>
            <person name="Abouelleil A."/>
            <person name="Allen A.W."/>
            <person name="Alvarado L."/>
            <person name="Arachchi H.M."/>
            <person name="Berlin A.M."/>
            <person name="Chapman S.B."/>
            <person name="Gainer-Dewar J."/>
            <person name="Goldberg J."/>
            <person name="Griggs A."/>
            <person name="Gujja S."/>
            <person name="Hansen M."/>
            <person name="Howarth C."/>
            <person name="Imamovic A."/>
            <person name="Ireland A."/>
            <person name="Larimer J."/>
            <person name="McCowan C."/>
            <person name="Murphy C."/>
            <person name="Pearson M."/>
            <person name="Poon T.W."/>
            <person name="Priest M."/>
            <person name="Roberts A."/>
            <person name="Saif S."/>
            <person name="Shea T."/>
            <person name="Sisk P."/>
            <person name="Sykes S."/>
            <person name="Wortman J."/>
            <person name="Nusbaum C."/>
            <person name="Birren B."/>
        </authorList>
    </citation>
    <scope>NUCLEOTIDE SEQUENCE [LARGE SCALE GENOMIC DNA]</scope>
    <source>
        <strain evidence="8 9">MS-1</strain>
    </source>
</reference>
<evidence type="ECO:0000256" key="5">
    <source>
        <dbReference type="ARBA" id="ARBA00023139"/>
    </source>
</evidence>
<dbReference type="Proteomes" id="UP000033035">
    <property type="component" value="Unassembled WGS sequence"/>
</dbReference>
<accession>A0A0F5JED6</accession>
<name>A0A0F5JED6_9BACT</name>
<dbReference type="InterPro" id="IPR014941">
    <property type="entry name" value="FimB/Mfa2/Mfa3"/>
</dbReference>
<evidence type="ECO:0000256" key="6">
    <source>
        <dbReference type="ARBA" id="ARBA00023237"/>
    </source>
</evidence>
<comment type="similarity">
    <text evidence="2">Belongs to the bacteroidetes fimbrillin superfamily. FimB/Mfa2 family.</text>
</comment>
<keyword evidence="4" id="KW-0472">Membrane</keyword>
<evidence type="ECO:0000256" key="4">
    <source>
        <dbReference type="ARBA" id="ARBA00023136"/>
    </source>
</evidence>
<comment type="subcellular location">
    <subcellularLocation>
        <location evidence="1">Cell outer membrane</location>
    </subcellularLocation>
</comment>
<dbReference type="Pfam" id="PF08842">
    <property type="entry name" value="Mfa2"/>
    <property type="match status" value="1"/>
</dbReference>
<dbReference type="PROSITE" id="PS51257">
    <property type="entry name" value="PROKAR_LIPOPROTEIN"/>
    <property type="match status" value="1"/>
</dbReference>
<evidence type="ECO:0000256" key="1">
    <source>
        <dbReference type="ARBA" id="ARBA00004442"/>
    </source>
</evidence>
<evidence type="ECO:0008006" key="10">
    <source>
        <dbReference type="Google" id="ProtNLM"/>
    </source>
</evidence>
<keyword evidence="6" id="KW-0998">Cell outer membrane</keyword>
<evidence type="ECO:0000313" key="9">
    <source>
        <dbReference type="Proteomes" id="UP000033035"/>
    </source>
</evidence>
<evidence type="ECO:0000256" key="2">
    <source>
        <dbReference type="ARBA" id="ARBA00007248"/>
    </source>
</evidence>
<dbReference type="AlphaFoldDB" id="A0A0F5JED6"/>
<dbReference type="Gene3D" id="2.60.40.2090">
    <property type="match status" value="1"/>
</dbReference>
<evidence type="ECO:0000313" key="8">
    <source>
        <dbReference type="EMBL" id="KKB55890.1"/>
    </source>
</evidence>
<protein>
    <recommendedName>
        <fullName evidence="10">FimB/Mfa2 family fimbrial subunit</fullName>
    </recommendedName>
</protein>
<dbReference type="GO" id="GO:0009279">
    <property type="term" value="C:cell outer membrane"/>
    <property type="evidence" value="ECO:0007669"/>
    <property type="project" value="UniProtKB-SubCell"/>
</dbReference>
<organism evidence="8 9">
    <name type="scientific">Parabacteroides gordonii MS-1 = DSM 23371</name>
    <dbReference type="NCBI Taxonomy" id="1203610"/>
    <lineage>
        <taxon>Bacteria</taxon>
        <taxon>Pseudomonadati</taxon>
        <taxon>Bacteroidota</taxon>
        <taxon>Bacteroidia</taxon>
        <taxon>Bacteroidales</taxon>
        <taxon>Tannerellaceae</taxon>
        <taxon>Parabacteroides</taxon>
    </lineage>
</organism>
<proteinExistence type="inferred from homology"/>
<keyword evidence="7" id="KW-0449">Lipoprotein</keyword>
<dbReference type="Gene3D" id="2.60.40.2100">
    <property type="match status" value="1"/>
</dbReference>
<dbReference type="RefSeq" id="WP_028726337.1">
    <property type="nucleotide sequence ID" value="NZ_AUAE01000008.1"/>
</dbReference>
<dbReference type="STRING" id="1203610.HMPREF1536_03366"/>
<gene>
    <name evidence="8" type="ORF">HMPREF1536_03366</name>
</gene>
<evidence type="ECO:0000256" key="7">
    <source>
        <dbReference type="ARBA" id="ARBA00023288"/>
    </source>
</evidence>
<keyword evidence="5" id="KW-0564">Palmitate</keyword>
<sequence>MKLNTTIFRLLPLLALLGAGLFSCDSIREDLPPCRRHLQFSYTYNMKFADAFAHEMTNQQKAKQMELYIYDKEGRFLSSHTVAGEELTANRVELDLAPGTYRLMAWCGLNEADYTWSTPQPGDPIGDWKMAVKPDSANIVGRELSGLFHGQQELTVKDTEDGTDILFPLVKNTNKLRLVLIDTNSGTAIDPAGFKVAATTVVGNLDASNAPLSSDTFTWLPYYTGSGRVNTPDGKPAYSAAIYELNTLRLLDGTATSLRITQQGETAPFLSVDLTGFLLLTRMESHDISAQEYLDRQDKYTILVYLDLRSGKAHYLEIIVNDWTIRLDDINLGKETHYEQ</sequence>
<keyword evidence="3" id="KW-0732">Signal</keyword>
<keyword evidence="9" id="KW-1185">Reference proteome</keyword>
<dbReference type="EMBL" id="AQHW01000015">
    <property type="protein sequence ID" value="KKB55890.1"/>
    <property type="molecule type" value="Genomic_DNA"/>
</dbReference>
<dbReference type="HOGENOM" id="CLU_059697_0_0_10"/>
<dbReference type="PATRIC" id="fig|1203610.3.peg.3431"/>
<comment type="caution">
    <text evidence="8">The sequence shown here is derived from an EMBL/GenBank/DDBJ whole genome shotgun (WGS) entry which is preliminary data.</text>
</comment>